<keyword evidence="6" id="KW-0624">Polysaccharide degradation</keyword>
<keyword evidence="3" id="KW-0136">Cellulose degradation</keyword>
<dbReference type="SMART" id="SM00236">
    <property type="entry name" value="fCBD"/>
    <property type="match status" value="1"/>
</dbReference>
<dbReference type="GO" id="GO:0030248">
    <property type="term" value="F:cellulose binding"/>
    <property type="evidence" value="ECO:0007669"/>
    <property type="project" value="InterPro"/>
</dbReference>
<dbReference type="PANTHER" id="PTHR43739:SF2">
    <property type="entry name" value="OLIGOXYLOGLUCAN-REDUCING END-SPECIFIC XYLOGLUCANASE-RELATED"/>
    <property type="match status" value="1"/>
</dbReference>
<dbReference type="PANTHER" id="PTHR43739">
    <property type="entry name" value="XYLOGLUCANASE (EUROFUNG)"/>
    <property type="match status" value="1"/>
</dbReference>
<evidence type="ECO:0000256" key="5">
    <source>
        <dbReference type="ARBA" id="ARBA00023295"/>
    </source>
</evidence>
<protein>
    <submittedName>
        <fullName evidence="10">Carbohydrate-binding module family 1 protein</fullName>
    </submittedName>
</protein>
<evidence type="ECO:0000256" key="7">
    <source>
        <dbReference type="ARBA" id="ARBA00037986"/>
    </source>
</evidence>
<evidence type="ECO:0000256" key="2">
    <source>
        <dbReference type="ARBA" id="ARBA00022801"/>
    </source>
</evidence>
<keyword evidence="1 8" id="KW-0732">Signal</keyword>
<dbReference type="InterPro" id="IPR000254">
    <property type="entry name" value="CBD"/>
</dbReference>
<dbReference type="PROSITE" id="PS00562">
    <property type="entry name" value="CBM1_1"/>
    <property type="match status" value="1"/>
</dbReference>
<dbReference type="Proteomes" id="UP000235786">
    <property type="component" value="Unassembled WGS sequence"/>
</dbReference>
<dbReference type="InterPro" id="IPR015943">
    <property type="entry name" value="WD40/YVTN_repeat-like_dom_sf"/>
</dbReference>
<dbReference type="OrthoDB" id="2151161at2759"/>
<keyword evidence="11" id="KW-1185">Reference proteome</keyword>
<keyword evidence="5" id="KW-0326">Glycosidase</keyword>
<dbReference type="FunFam" id="2.130.10.10:FF:000534">
    <property type="entry name" value="Xyloglucanase Xgh74A"/>
    <property type="match status" value="1"/>
</dbReference>
<dbReference type="InterPro" id="IPR035971">
    <property type="entry name" value="CBD_sf"/>
</dbReference>
<evidence type="ECO:0000313" key="10">
    <source>
        <dbReference type="EMBL" id="PMD37994.1"/>
    </source>
</evidence>
<accession>A0A2J6RHJ7</accession>
<comment type="similarity">
    <text evidence="7">Belongs to the glycosyl hydrolase 74 family.</text>
</comment>
<feature type="signal peptide" evidence="8">
    <location>
        <begin position="1"/>
        <end position="19"/>
    </location>
</feature>
<keyword evidence="4" id="KW-0119">Carbohydrate metabolism</keyword>
<evidence type="ECO:0000256" key="1">
    <source>
        <dbReference type="ARBA" id="ARBA00022729"/>
    </source>
</evidence>
<feature type="domain" description="CBM1" evidence="9">
    <location>
        <begin position="806"/>
        <end position="842"/>
    </location>
</feature>
<evidence type="ECO:0000259" key="9">
    <source>
        <dbReference type="PROSITE" id="PS51164"/>
    </source>
</evidence>
<dbReference type="Gene3D" id="2.130.10.10">
    <property type="entry name" value="YVTN repeat-like/Quinoprotein amine dehydrogenase"/>
    <property type="match status" value="2"/>
</dbReference>
<dbReference type="SUPFAM" id="SSF110296">
    <property type="entry name" value="Oligoxyloglucan reducing end-specific cellobiohydrolase"/>
    <property type="match status" value="2"/>
</dbReference>
<dbReference type="AlphaFoldDB" id="A0A2J6RHJ7"/>
<evidence type="ECO:0000256" key="6">
    <source>
        <dbReference type="ARBA" id="ARBA00023326"/>
    </source>
</evidence>
<dbReference type="Pfam" id="PF00734">
    <property type="entry name" value="CBM_1"/>
    <property type="match status" value="1"/>
</dbReference>
<dbReference type="GO" id="GO:0010411">
    <property type="term" value="P:xyloglucan metabolic process"/>
    <property type="evidence" value="ECO:0007669"/>
    <property type="project" value="TreeGrafter"/>
</dbReference>
<dbReference type="GO" id="GO:0016798">
    <property type="term" value="F:hydrolase activity, acting on glycosyl bonds"/>
    <property type="evidence" value="ECO:0007669"/>
    <property type="project" value="UniProtKB-KW"/>
</dbReference>
<evidence type="ECO:0000256" key="4">
    <source>
        <dbReference type="ARBA" id="ARBA00023277"/>
    </source>
</evidence>
<evidence type="ECO:0000313" key="11">
    <source>
        <dbReference type="Proteomes" id="UP000235786"/>
    </source>
</evidence>
<organism evidence="10 11">
    <name type="scientific">Hyaloscypha variabilis (strain UAMH 11265 / GT02V1 / F)</name>
    <name type="common">Meliniomyces variabilis</name>
    <dbReference type="NCBI Taxonomy" id="1149755"/>
    <lineage>
        <taxon>Eukaryota</taxon>
        <taxon>Fungi</taxon>
        <taxon>Dikarya</taxon>
        <taxon>Ascomycota</taxon>
        <taxon>Pezizomycotina</taxon>
        <taxon>Leotiomycetes</taxon>
        <taxon>Helotiales</taxon>
        <taxon>Hyaloscyphaceae</taxon>
        <taxon>Hyaloscypha</taxon>
        <taxon>Hyaloscypha variabilis</taxon>
    </lineage>
</organism>
<evidence type="ECO:0000256" key="8">
    <source>
        <dbReference type="SAM" id="SignalP"/>
    </source>
</evidence>
<feature type="chain" id="PRO_5014349842" evidence="8">
    <location>
        <begin position="20"/>
        <end position="842"/>
    </location>
</feature>
<dbReference type="STRING" id="1149755.A0A2J6RHJ7"/>
<dbReference type="EMBL" id="KZ613948">
    <property type="protein sequence ID" value="PMD37994.1"/>
    <property type="molecule type" value="Genomic_DNA"/>
</dbReference>
<reference evidence="10 11" key="1">
    <citation type="submission" date="2016-04" db="EMBL/GenBank/DDBJ databases">
        <title>A degradative enzymes factory behind the ericoid mycorrhizal symbiosis.</title>
        <authorList>
            <consortium name="DOE Joint Genome Institute"/>
            <person name="Martino E."/>
            <person name="Morin E."/>
            <person name="Grelet G."/>
            <person name="Kuo A."/>
            <person name="Kohler A."/>
            <person name="Daghino S."/>
            <person name="Barry K."/>
            <person name="Choi C."/>
            <person name="Cichocki N."/>
            <person name="Clum A."/>
            <person name="Copeland A."/>
            <person name="Hainaut M."/>
            <person name="Haridas S."/>
            <person name="Labutti K."/>
            <person name="Lindquist E."/>
            <person name="Lipzen A."/>
            <person name="Khouja H.-R."/>
            <person name="Murat C."/>
            <person name="Ohm R."/>
            <person name="Olson A."/>
            <person name="Spatafora J."/>
            <person name="Veneault-Fourrey C."/>
            <person name="Henrissat B."/>
            <person name="Grigoriev I."/>
            <person name="Martin F."/>
            <person name="Perotto S."/>
        </authorList>
    </citation>
    <scope>NUCLEOTIDE SEQUENCE [LARGE SCALE GENOMIC DNA]</scope>
    <source>
        <strain evidence="10 11">F</strain>
    </source>
</reference>
<sequence length="842" mass="87903">MRTFNALPLLLAAVPTKAAFSWTNVHTGGGGGFIPSIVFHPKTQGVAYARADIGGMYKLNSDDSWTPISDGIAQDASWHNWGTDALALDPENADVVYAALGMYTNSWDPNNGCIAKSTDQGSTWTFSNLTFKVGGNMPGRGTGERLAVDPANSDIIYFGARSGHGLWKSTDGGVTFSNVTSFTNTGTYREDPSDTTGYESDLMGLLFVTFDSTSATLNGATSRIFVGVADNITASVYESTDAGSTWAPLAGQPGAFFPHKCRLQPTEKALYLTYSNGIGPYDGTDGAVWRYDLTTSVWTDITPVSGSNLYFGFGGLGVDILNPGTLVVAALNSWWPNAQIFRSNNSGATWSPLWEWTSYPSMNNYYGLSTPNAPWIQTSFWDVTNDEDLGWMIESLEIDPFDSNHWLYGTGLTIMGGHDLTNWDTVHNVSIATLANGVEEMAVTGLTSVPGGSELLVAVGDDSGFTYVSSSNLGTAPATNWMTPEFSTSTSVDYAGLTVADIVRSGNTAGTQQIGVSSNGGSTWSIDYGATTTAYGGTVAYSASGDTVLWSTASQGVLRSQYTSTFASISSLPATALIASDKQNDNYFYAGSSATFYVSSNNGETFAAGGSLGSATQINYITVHPTTAGKVYVSTNAGIYLSTNFGSSFTLLTSALTNVYQIALGVGSGSTWNLYAFGTGPAGNKLYGSADNGSTWTDLQGTQSFGAISGCQLAGSGNVAGQVYVGTNGRGVFYAKGTITGGSTTATSTSSTSTSSVKSTSTSTILSTKSTSGTSTTQTTLSTSTVTTHSSITSSTTSSSSSVATCTVGHYAQCGGETYTGCTSCASGYTCQVQNPYYSQCL</sequence>
<evidence type="ECO:0000256" key="3">
    <source>
        <dbReference type="ARBA" id="ARBA00023001"/>
    </source>
</evidence>
<dbReference type="GO" id="GO:0030245">
    <property type="term" value="P:cellulose catabolic process"/>
    <property type="evidence" value="ECO:0007669"/>
    <property type="project" value="UniProtKB-KW"/>
</dbReference>
<gene>
    <name evidence="10" type="ORF">L207DRAFT_462455</name>
</gene>
<dbReference type="SUPFAM" id="SSF57180">
    <property type="entry name" value="Cellulose-binding domain"/>
    <property type="match status" value="1"/>
</dbReference>
<keyword evidence="2" id="KW-0378">Hydrolase</keyword>
<dbReference type="InterPro" id="IPR052025">
    <property type="entry name" value="Xyloglucanase_GH74"/>
</dbReference>
<name>A0A2J6RHJ7_HYAVF</name>
<proteinExistence type="inferred from homology"/>
<dbReference type="PROSITE" id="PS51164">
    <property type="entry name" value="CBM1_2"/>
    <property type="match status" value="1"/>
</dbReference>
<dbReference type="GO" id="GO:0005576">
    <property type="term" value="C:extracellular region"/>
    <property type="evidence" value="ECO:0007669"/>
    <property type="project" value="InterPro"/>
</dbReference>